<accession>A0A0F9XLC7</accession>
<dbReference type="SUPFAM" id="SSF52540">
    <property type="entry name" value="P-loop containing nucleoside triphosphate hydrolases"/>
    <property type="match status" value="1"/>
</dbReference>
<dbReference type="InterPro" id="IPR027417">
    <property type="entry name" value="P-loop_NTPase"/>
</dbReference>
<proteinExistence type="predicted"/>
<feature type="non-terminal residue" evidence="1">
    <location>
        <position position="120"/>
    </location>
</feature>
<dbReference type="AlphaFoldDB" id="A0A0F9XLC7"/>
<evidence type="ECO:0008006" key="2">
    <source>
        <dbReference type="Google" id="ProtNLM"/>
    </source>
</evidence>
<sequence>MEHIIKAAIKRGASDLHIKAGDVFRARIDGVFKPLTKQRLTPEQTKAIALQLIPNEADRERIDSIRDYDFSWGAPGIGRFRVNLLRQRSSFMIVMRVIPFNVPTIEMLALPQVIEEIAKA</sequence>
<comment type="caution">
    <text evidence="1">The sequence shown here is derived from an EMBL/GenBank/DDBJ whole genome shotgun (WGS) entry which is preliminary data.</text>
</comment>
<organism evidence="1">
    <name type="scientific">marine sediment metagenome</name>
    <dbReference type="NCBI Taxonomy" id="412755"/>
    <lineage>
        <taxon>unclassified sequences</taxon>
        <taxon>metagenomes</taxon>
        <taxon>ecological metagenomes</taxon>
    </lineage>
</organism>
<protein>
    <recommendedName>
        <fullName evidence="2">Bacterial type II secretion system protein E domain-containing protein</fullName>
    </recommendedName>
</protein>
<reference evidence="1" key="1">
    <citation type="journal article" date="2015" name="Nature">
        <title>Complex archaea that bridge the gap between prokaryotes and eukaryotes.</title>
        <authorList>
            <person name="Spang A."/>
            <person name="Saw J.H."/>
            <person name="Jorgensen S.L."/>
            <person name="Zaremba-Niedzwiedzka K."/>
            <person name="Martijn J."/>
            <person name="Lind A.E."/>
            <person name="van Eijk R."/>
            <person name="Schleper C."/>
            <person name="Guy L."/>
            <person name="Ettema T.J."/>
        </authorList>
    </citation>
    <scope>NUCLEOTIDE SEQUENCE</scope>
</reference>
<name>A0A0F9XLC7_9ZZZZ</name>
<evidence type="ECO:0000313" key="1">
    <source>
        <dbReference type="EMBL" id="KKN92918.1"/>
    </source>
</evidence>
<gene>
    <name evidence="1" type="ORF">LCGC14_0204480</name>
</gene>
<dbReference type="Gene3D" id="3.30.450.90">
    <property type="match status" value="1"/>
</dbReference>
<dbReference type="EMBL" id="LAZR01000091">
    <property type="protein sequence ID" value="KKN92918.1"/>
    <property type="molecule type" value="Genomic_DNA"/>
</dbReference>